<dbReference type="InterPro" id="IPR014710">
    <property type="entry name" value="RmlC-like_jellyroll"/>
</dbReference>
<dbReference type="CDD" id="cd00038">
    <property type="entry name" value="CAP_ED"/>
    <property type="match status" value="1"/>
</dbReference>
<dbReference type="PANTHER" id="PTHR24567">
    <property type="entry name" value="CRP FAMILY TRANSCRIPTIONAL REGULATORY PROTEIN"/>
    <property type="match status" value="1"/>
</dbReference>
<dbReference type="SMART" id="SM00419">
    <property type="entry name" value="HTH_CRP"/>
    <property type="match status" value="1"/>
</dbReference>
<name>A0A255ENV3_9ACTN</name>
<feature type="domain" description="Cyclic nucleotide-binding" evidence="4">
    <location>
        <begin position="15"/>
        <end position="140"/>
    </location>
</feature>
<dbReference type="EMBL" id="NMVJ01000001">
    <property type="protein sequence ID" value="OYN92651.1"/>
    <property type="molecule type" value="Genomic_DNA"/>
</dbReference>
<evidence type="ECO:0000259" key="5">
    <source>
        <dbReference type="PROSITE" id="PS51063"/>
    </source>
</evidence>
<dbReference type="PROSITE" id="PS51063">
    <property type="entry name" value="HTH_CRP_2"/>
    <property type="match status" value="1"/>
</dbReference>
<evidence type="ECO:0000256" key="2">
    <source>
        <dbReference type="ARBA" id="ARBA00023125"/>
    </source>
</evidence>
<sequence>MTHAASEPTWRDAPLFEGADESTIDAVGEAMSTVNVRRGETLFRAGDRGTELYIITAGRMKLSRIEPNPGPRAPRETLLSVLTPGQMFGELSLFDPGPRNTTATALLDTQLRCLEHDDLLELLNGRPEISRALLTRLAHRLRRANEIAIDLVLSDVPGRVAKSLLRLAEKFAGDQPLHAPIEVRHDLTQAEIAHMAGASRETVNKVLVDFAVRGWIRLESGAFTILDHDRLVKRSS</sequence>
<dbReference type="FunFam" id="1.10.10.10:FF:000019">
    <property type="entry name" value="Crp/Fnr family transcriptional regulator"/>
    <property type="match status" value="1"/>
</dbReference>
<comment type="caution">
    <text evidence="7">The sequence shown here is derived from an EMBL/GenBank/DDBJ whole genome shotgun (WGS) entry which is preliminary data.</text>
</comment>
<organism evidence="7 8">
    <name type="scientific">Parenemella sanctibonifatiensis</name>
    <dbReference type="NCBI Taxonomy" id="2016505"/>
    <lineage>
        <taxon>Bacteria</taxon>
        <taxon>Bacillati</taxon>
        <taxon>Actinomycetota</taxon>
        <taxon>Actinomycetes</taxon>
        <taxon>Propionibacteriales</taxon>
        <taxon>Propionibacteriaceae</taxon>
        <taxon>Parenemella</taxon>
    </lineage>
</organism>
<evidence type="ECO:0000259" key="4">
    <source>
        <dbReference type="PROSITE" id="PS50042"/>
    </source>
</evidence>
<evidence type="ECO:0000313" key="8">
    <source>
        <dbReference type="Proteomes" id="UP000216300"/>
    </source>
</evidence>
<dbReference type="InterPro" id="IPR012318">
    <property type="entry name" value="HTH_CRP"/>
</dbReference>
<feature type="domain" description="HTH crp-type" evidence="5">
    <location>
        <begin position="154"/>
        <end position="229"/>
    </location>
</feature>
<keyword evidence="2" id="KW-0238">DNA-binding</keyword>
<evidence type="ECO:0000256" key="3">
    <source>
        <dbReference type="ARBA" id="ARBA00023163"/>
    </source>
</evidence>
<dbReference type="OrthoDB" id="892842at2"/>
<dbReference type="GO" id="GO:0005829">
    <property type="term" value="C:cytosol"/>
    <property type="evidence" value="ECO:0007669"/>
    <property type="project" value="TreeGrafter"/>
</dbReference>
<dbReference type="RefSeq" id="WP_094451641.1">
    <property type="nucleotide sequence ID" value="NZ_NMVI01000027.1"/>
</dbReference>
<dbReference type="Gene3D" id="1.10.10.10">
    <property type="entry name" value="Winged helix-like DNA-binding domain superfamily/Winged helix DNA-binding domain"/>
    <property type="match status" value="1"/>
</dbReference>
<keyword evidence="3" id="KW-0804">Transcription</keyword>
<dbReference type="SUPFAM" id="SSF51206">
    <property type="entry name" value="cAMP-binding domain-like"/>
    <property type="match status" value="1"/>
</dbReference>
<proteinExistence type="predicted"/>
<dbReference type="GO" id="GO:0003700">
    <property type="term" value="F:DNA-binding transcription factor activity"/>
    <property type="evidence" value="ECO:0007669"/>
    <property type="project" value="TreeGrafter"/>
</dbReference>
<evidence type="ECO:0000313" key="7">
    <source>
        <dbReference type="EMBL" id="OYN92651.1"/>
    </source>
</evidence>
<gene>
    <name evidence="7" type="ORF">CGZ91_04040</name>
    <name evidence="6" type="ORF">CGZ92_12105</name>
</gene>
<evidence type="ECO:0000313" key="6">
    <source>
        <dbReference type="EMBL" id="OYN84577.1"/>
    </source>
</evidence>
<dbReference type="PROSITE" id="PS50042">
    <property type="entry name" value="CNMP_BINDING_3"/>
    <property type="match status" value="1"/>
</dbReference>
<dbReference type="PANTHER" id="PTHR24567:SF74">
    <property type="entry name" value="HTH-TYPE TRANSCRIPTIONAL REGULATOR ARCR"/>
    <property type="match status" value="1"/>
</dbReference>
<dbReference type="AlphaFoldDB" id="A0A255ENV3"/>
<dbReference type="Pfam" id="PF13545">
    <property type="entry name" value="HTH_Crp_2"/>
    <property type="match status" value="1"/>
</dbReference>
<evidence type="ECO:0000256" key="1">
    <source>
        <dbReference type="ARBA" id="ARBA00023015"/>
    </source>
</evidence>
<dbReference type="InterPro" id="IPR036388">
    <property type="entry name" value="WH-like_DNA-bd_sf"/>
</dbReference>
<keyword evidence="8" id="KW-1185">Reference proteome</keyword>
<accession>A0A255ENV3</accession>
<accession>A0A255DZ39</accession>
<dbReference type="SUPFAM" id="SSF46785">
    <property type="entry name" value="Winged helix' DNA-binding domain"/>
    <property type="match status" value="1"/>
</dbReference>
<dbReference type="Proteomes" id="UP000216300">
    <property type="component" value="Unassembled WGS sequence"/>
</dbReference>
<dbReference type="InterPro" id="IPR036390">
    <property type="entry name" value="WH_DNA-bd_sf"/>
</dbReference>
<dbReference type="Pfam" id="PF00027">
    <property type="entry name" value="cNMP_binding"/>
    <property type="match status" value="1"/>
</dbReference>
<keyword evidence="1" id="KW-0805">Transcription regulation</keyword>
<dbReference type="EMBL" id="NMVI01000027">
    <property type="protein sequence ID" value="OYN84577.1"/>
    <property type="molecule type" value="Genomic_DNA"/>
</dbReference>
<dbReference type="InterPro" id="IPR018490">
    <property type="entry name" value="cNMP-bd_dom_sf"/>
</dbReference>
<dbReference type="SMART" id="SM00100">
    <property type="entry name" value="cNMP"/>
    <property type="match status" value="1"/>
</dbReference>
<dbReference type="GO" id="GO:0003677">
    <property type="term" value="F:DNA binding"/>
    <property type="evidence" value="ECO:0007669"/>
    <property type="project" value="UniProtKB-KW"/>
</dbReference>
<dbReference type="InterPro" id="IPR050397">
    <property type="entry name" value="Env_Response_Regulators"/>
</dbReference>
<dbReference type="Gene3D" id="2.60.120.10">
    <property type="entry name" value="Jelly Rolls"/>
    <property type="match status" value="1"/>
</dbReference>
<reference evidence="7 8" key="1">
    <citation type="submission" date="2017-07" db="EMBL/GenBank/DDBJ databases">
        <title>Draft whole genome sequences of clinical Proprionibacteriaceae strains.</title>
        <authorList>
            <person name="Bernier A.-M."/>
            <person name="Bernard K."/>
            <person name="Domingo M.-C."/>
        </authorList>
    </citation>
    <scope>NUCLEOTIDE SEQUENCE [LARGE SCALE GENOMIC DNA]</scope>
    <source>
        <strain evidence="7 8">NML 150081</strain>
        <strain evidence="6">NML 160184</strain>
    </source>
</reference>
<dbReference type="InterPro" id="IPR000595">
    <property type="entry name" value="cNMP-bd_dom"/>
</dbReference>
<dbReference type="Proteomes" id="UP000216533">
    <property type="component" value="Unassembled WGS sequence"/>
</dbReference>
<protein>
    <submittedName>
        <fullName evidence="7">Crp/Fnr family transcriptional regulator</fullName>
    </submittedName>
</protein>